<dbReference type="CDD" id="cd00090">
    <property type="entry name" value="HTH_ARSR"/>
    <property type="match status" value="1"/>
</dbReference>
<keyword evidence="4" id="KW-0105">Cadmium resistance</keyword>
<feature type="domain" description="HTH arsR-type" evidence="5">
    <location>
        <begin position="12"/>
        <end position="105"/>
    </location>
</feature>
<dbReference type="PROSITE" id="PS00846">
    <property type="entry name" value="HTH_ARSR_1"/>
    <property type="match status" value="1"/>
</dbReference>
<evidence type="ECO:0000256" key="3">
    <source>
        <dbReference type="ARBA" id="ARBA00023163"/>
    </source>
</evidence>
<dbReference type="InterPro" id="IPR001845">
    <property type="entry name" value="HTH_ArsR_DNA-bd_dom"/>
</dbReference>
<dbReference type="Proteomes" id="UP000095413">
    <property type="component" value="Unassembled WGS sequence"/>
</dbReference>
<evidence type="ECO:0000313" key="6">
    <source>
        <dbReference type="EMBL" id="CUP73587.1"/>
    </source>
</evidence>
<keyword evidence="3" id="KW-0804">Transcription</keyword>
<dbReference type="InterPro" id="IPR011991">
    <property type="entry name" value="ArsR-like_HTH"/>
</dbReference>
<dbReference type="InterPro" id="IPR036390">
    <property type="entry name" value="WH_DNA-bd_sf"/>
</dbReference>
<sequence length="105" mass="12353">MSQPQNITFDVPNAFELEKLSELHKAMGDFTRMKILWQLMQGEQCVNDLAKTLSLTNSAISHQLHALRITKLVRSRKARKRVFYSLQDEHIQWILEETYAHISER</sequence>
<dbReference type="OrthoDB" id="9794330at2"/>
<dbReference type="RefSeq" id="WP_005338410.1">
    <property type="nucleotide sequence ID" value="NZ_CZBA01000014.1"/>
</dbReference>
<dbReference type="SUPFAM" id="SSF46785">
    <property type="entry name" value="Winged helix' DNA-binding domain"/>
    <property type="match status" value="1"/>
</dbReference>
<evidence type="ECO:0000259" key="5">
    <source>
        <dbReference type="PROSITE" id="PS50987"/>
    </source>
</evidence>
<dbReference type="GO" id="GO:0003700">
    <property type="term" value="F:DNA-binding transcription factor activity"/>
    <property type="evidence" value="ECO:0007669"/>
    <property type="project" value="InterPro"/>
</dbReference>
<dbReference type="Pfam" id="PF01022">
    <property type="entry name" value="HTH_5"/>
    <property type="match status" value="1"/>
</dbReference>
<dbReference type="PRINTS" id="PR00778">
    <property type="entry name" value="HTHARSR"/>
</dbReference>
<keyword evidence="1" id="KW-0805">Transcription regulation</keyword>
<dbReference type="GO" id="GO:0003677">
    <property type="term" value="F:DNA binding"/>
    <property type="evidence" value="ECO:0007669"/>
    <property type="project" value="UniProtKB-KW"/>
</dbReference>
<dbReference type="NCBIfam" id="NF033788">
    <property type="entry name" value="HTH_metalloreg"/>
    <property type="match status" value="1"/>
</dbReference>
<dbReference type="Gene3D" id="1.10.10.10">
    <property type="entry name" value="Winged helix-like DNA-binding domain superfamily/Winged helix DNA-binding domain"/>
    <property type="match status" value="1"/>
</dbReference>
<keyword evidence="2" id="KW-0238">DNA-binding</keyword>
<accession>A0A174QPJ5</accession>
<reference evidence="6 7" key="1">
    <citation type="submission" date="2015-09" db="EMBL/GenBank/DDBJ databases">
        <authorList>
            <consortium name="Pathogen Informatics"/>
        </authorList>
    </citation>
    <scope>NUCLEOTIDE SEQUENCE [LARGE SCALE GENOMIC DNA]</scope>
    <source>
        <strain evidence="6 7">2789STDY5834921</strain>
    </source>
</reference>
<dbReference type="PROSITE" id="PS50987">
    <property type="entry name" value="HTH_ARSR_2"/>
    <property type="match status" value="1"/>
</dbReference>
<gene>
    <name evidence="6" type="primary">ziaR_3</name>
    <name evidence="6" type="ORF">ERS852533_02361</name>
</gene>
<dbReference type="InterPro" id="IPR036388">
    <property type="entry name" value="WH-like_DNA-bd_sf"/>
</dbReference>
<evidence type="ECO:0000313" key="7">
    <source>
        <dbReference type="Proteomes" id="UP000095413"/>
    </source>
</evidence>
<name>A0A174QPJ5_9FIRM</name>
<evidence type="ECO:0000256" key="1">
    <source>
        <dbReference type="ARBA" id="ARBA00023015"/>
    </source>
</evidence>
<organism evidence="6 7">
    <name type="scientific">Blautia obeum</name>
    <dbReference type="NCBI Taxonomy" id="40520"/>
    <lineage>
        <taxon>Bacteria</taxon>
        <taxon>Bacillati</taxon>
        <taxon>Bacillota</taxon>
        <taxon>Clostridia</taxon>
        <taxon>Lachnospirales</taxon>
        <taxon>Lachnospiraceae</taxon>
        <taxon>Blautia</taxon>
    </lineage>
</organism>
<dbReference type="PANTHER" id="PTHR43132:SF6">
    <property type="entry name" value="HTH-TYPE TRANSCRIPTIONAL REPRESSOR CZRA"/>
    <property type="match status" value="1"/>
</dbReference>
<dbReference type="InterPro" id="IPR018334">
    <property type="entry name" value="ArsR_HTH"/>
</dbReference>
<evidence type="ECO:0000256" key="2">
    <source>
        <dbReference type="ARBA" id="ARBA00023125"/>
    </source>
</evidence>
<evidence type="ECO:0000256" key="4">
    <source>
        <dbReference type="ARBA" id="ARBA00043263"/>
    </source>
</evidence>
<dbReference type="SMART" id="SM00418">
    <property type="entry name" value="HTH_ARSR"/>
    <property type="match status" value="1"/>
</dbReference>
<dbReference type="InterPro" id="IPR051011">
    <property type="entry name" value="Metal_resp_trans_reg"/>
</dbReference>
<proteinExistence type="predicted"/>
<dbReference type="GO" id="GO:0046686">
    <property type="term" value="P:response to cadmium ion"/>
    <property type="evidence" value="ECO:0007669"/>
    <property type="project" value="UniProtKB-KW"/>
</dbReference>
<protein>
    <submittedName>
        <fullName evidence="6">Transcriptional repressor smtB homolog</fullName>
    </submittedName>
</protein>
<dbReference type="PANTHER" id="PTHR43132">
    <property type="entry name" value="ARSENICAL RESISTANCE OPERON REPRESSOR ARSR-RELATED"/>
    <property type="match status" value="1"/>
</dbReference>
<dbReference type="EMBL" id="CZBA01000014">
    <property type="protein sequence ID" value="CUP73587.1"/>
    <property type="molecule type" value="Genomic_DNA"/>
</dbReference>
<dbReference type="AlphaFoldDB" id="A0A174QPJ5"/>